<protein>
    <submittedName>
        <fullName evidence="9">Uncharacterized protein</fullName>
    </submittedName>
</protein>
<evidence type="ECO:0000256" key="6">
    <source>
        <dbReference type="SAM" id="MobiDB-lite"/>
    </source>
</evidence>
<dbReference type="Gene3D" id="1.20.900.10">
    <property type="entry name" value="Dbl homology (DH) domain"/>
    <property type="match status" value="2"/>
</dbReference>
<keyword evidence="10" id="KW-1185">Reference proteome</keyword>
<dbReference type="FunFam" id="1.20.58.60:FF:000034">
    <property type="entry name" value="kalirin isoform X2"/>
    <property type="match status" value="1"/>
</dbReference>
<dbReference type="CDD" id="cd00170">
    <property type="entry name" value="SEC14"/>
    <property type="match status" value="1"/>
</dbReference>
<feature type="region of interest" description="Disordered" evidence="6">
    <location>
        <begin position="1847"/>
        <end position="1899"/>
    </location>
</feature>
<feature type="compositionally biased region" description="Basic and acidic residues" evidence="6">
    <location>
        <begin position="1607"/>
        <end position="1623"/>
    </location>
</feature>
<dbReference type="SUPFAM" id="SSF50729">
    <property type="entry name" value="PH domain-like"/>
    <property type="match status" value="2"/>
</dbReference>
<feature type="compositionally biased region" description="Basic and acidic residues" evidence="6">
    <location>
        <begin position="2407"/>
        <end position="2418"/>
    </location>
</feature>
<feature type="region of interest" description="Disordered" evidence="6">
    <location>
        <begin position="244"/>
        <end position="273"/>
    </location>
</feature>
<dbReference type="SMART" id="SM00150">
    <property type="entry name" value="SPEC"/>
    <property type="match status" value="6"/>
</dbReference>
<keyword evidence="2" id="KW-0728">SH3 domain</keyword>
<dbReference type="InterPro" id="IPR002017">
    <property type="entry name" value="Spectrin_repeat"/>
</dbReference>
<dbReference type="STRING" id="7395.A0A1A9VYL1"/>
<feature type="region of interest" description="Disordered" evidence="6">
    <location>
        <begin position="2398"/>
        <end position="2418"/>
    </location>
</feature>
<dbReference type="Gene3D" id="2.30.29.30">
    <property type="entry name" value="Pleckstrin-homology domain (PH domain)/Phosphotyrosine-binding domain (PTB)"/>
    <property type="match status" value="2"/>
</dbReference>
<dbReference type="FunFam" id="1.20.900.10:FF:000001">
    <property type="entry name" value="Guanine nucleotide exchange factor DBS"/>
    <property type="match status" value="1"/>
</dbReference>
<dbReference type="Gene3D" id="3.40.525.10">
    <property type="entry name" value="CRAL-TRIO lipid binding domain"/>
    <property type="match status" value="1"/>
</dbReference>
<dbReference type="PANTHER" id="PTHR22826:SF106">
    <property type="entry name" value="TRIO, ISOFORM A"/>
    <property type="match status" value="1"/>
</dbReference>
<dbReference type="Gene3D" id="2.30.30.40">
    <property type="entry name" value="SH3 Domains"/>
    <property type="match status" value="1"/>
</dbReference>
<comment type="subcellular location">
    <subcellularLocation>
        <location evidence="1">Cytoplasm</location>
    </subcellularLocation>
</comment>
<dbReference type="Pfam" id="PF22697">
    <property type="entry name" value="SOS1_NGEF_PH"/>
    <property type="match status" value="2"/>
</dbReference>
<dbReference type="GO" id="GO:0019898">
    <property type="term" value="C:extrinsic component of membrane"/>
    <property type="evidence" value="ECO:0007669"/>
    <property type="project" value="TreeGrafter"/>
</dbReference>
<dbReference type="CDD" id="cd13240">
    <property type="entry name" value="PH1_Kalirin_Trio_like"/>
    <property type="match status" value="1"/>
</dbReference>
<feature type="domain" description="PH" evidence="7">
    <location>
        <begin position="1475"/>
        <end position="1582"/>
    </location>
</feature>
<evidence type="ECO:0000256" key="1">
    <source>
        <dbReference type="ARBA" id="ARBA00004496"/>
    </source>
</evidence>
<evidence type="ECO:0000259" key="7">
    <source>
        <dbReference type="PROSITE" id="PS50003"/>
    </source>
</evidence>
<dbReference type="PANTHER" id="PTHR22826">
    <property type="entry name" value="RHO GUANINE EXCHANGE FACTOR-RELATED"/>
    <property type="match status" value="1"/>
</dbReference>
<dbReference type="InterPro" id="IPR051336">
    <property type="entry name" value="RhoGEF_Guanine_NuclExch_SF"/>
</dbReference>
<dbReference type="PROSITE" id="PS50003">
    <property type="entry name" value="PH_DOMAIN"/>
    <property type="match status" value="2"/>
</dbReference>
<dbReference type="CDD" id="cd00176">
    <property type="entry name" value="SPEC"/>
    <property type="match status" value="5"/>
</dbReference>
<reference evidence="9" key="1">
    <citation type="submission" date="2020-05" db="UniProtKB">
        <authorList>
            <consortium name="EnsemblMetazoa"/>
        </authorList>
    </citation>
    <scope>IDENTIFICATION</scope>
    <source>
        <strain evidence="9">TTRI</strain>
    </source>
</reference>
<evidence type="ECO:0000256" key="4">
    <source>
        <dbReference type="ARBA" id="ARBA00022553"/>
    </source>
</evidence>
<accession>A0A1A9VYL1</accession>
<evidence type="ECO:0000256" key="2">
    <source>
        <dbReference type="ARBA" id="ARBA00022443"/>
    </source>
</evidence>
<dbReference type="InterPro" id="IPR018159">
    <property type="entry name" value="Spectrin/alpha-actinin"/>
</dbReference>
<dbReference type="InterPro" id="IPR036865">
    <property type="entry name" value="CRAL-TRIO_dom_sf"/>
</dbReference>
<dbReference type="GO" id="GO:0005886">
    <property type="term" value="C:plasma membrane"/>
    <property type="evidence" value="ECO:0007669"/>
    <property type="project" value="TreeGrafter"/>
</dbReference>
<feature type="region of interest" description="Disordered" evidence="6">
    <location>
        <begin position="1591"/>
        <end position="1636"/>
    </location>
</feature>
<name>A0A1A9VYL1_GLOAU</name>
<dbReference type="SUPFAM" id="SSF46966">
    <property type="entry name" value="Spectrin repeat"/>
    <property type="match status" value="5"/>
</dbReference>
<evidence type="ECO:0000256" key="5">
    <source>
        <dbReference type="ARBA" id="ARBA00022658"/>
    </source>
</evidence>
<dbReference type="Pfam" id="PF23323">
    <property type="entry name" value="Spectrin_6"/>
    <property type="match status" value="1"/>
</dbReference>
<dbReference type="CDD" id="cd00160">
    <property type="entry name" value="RhoGEF"/>
    <property type="match status" value="2"/>
</dbReference>
<dbReference type="InterPro" id="IPR035899">
    <property type="entry name" value="DBL_dom_sf"/>
</dbReference>
<dbReference type="Pfam" id="PF00621">
    <property type="entry name" value="RhoGEF"/>
    <property type="match status" value="2"/>
</dbReference>
<dbReference type="InterPro" id="IPR055251">
    <property type="entry name" value="SOS1_NGEF_PH"/>
</dbReference>
<dbReference type="InterPro" id="IPR001849">
    <property type="entry name" value="PH_domain"/>
</dbReference>
<dbReference type="InterPro" id="IPR001251">
    <property type="entry name" value="CRAL-TRIO_dom"/>
</dbReference>
<dbReference type="SUPFAM" id="SSF48065">
    <property type="entry name" value="DBL homology domain (DH-domain)"/>
    <property type="match status" value="2"/>
</dbReference>
<dbReference type="Pfam" id="PF00435">
    <property type="entry name" value="Spectrin"/>
    <property type="match status" value="4"/>
</dbReference>
<organism evidence="9 10">
    <name type="scientific">Glossina austeni</name>
    <name type="common">Savannah tsetse fly</name>
    <dbReference type="NCBI Taxonomy" id="7395"/>
    <lineage>
        <taxon>Eukaryota</taxon>
        <taxon>Metazoa</taxon>
        <taxon>Ecdysozoa</taxon>
        <taxon>Arthropoda</taxon>
        <taxon>Hexapoda</taxon>
        <taxon>Insecta</taxon>
        <taxon>Pterygota</taxon>
        <taxon>Neoptera</taxon>
        <taxon>Endopterygota</taxon>
        <taxon>Diptera</taxon>
        <taxon>Brachycera</taxon>
        <taxon>Muscomorpha</taxon>
        <taxon>Hippoboscoidea</taxon>
        <taxon>Glossinidae</taxon>
        <taxon>Glossina</taxon>
    </lineage>
</organism>
<feature type="region of interest" description="Disordered" evidence="6">
    <location>
        <begin position="1675"/>
        <end position="1718"/>
    </location>
</feature>
<dbReference type="Pfam" id="PF13716">
    <property type="entry name" value="CRAL_TRIO_2"/>
    <property type="match status" value="1"/>
</dbReference>
<evidence type="ECO:0000313" key="10">
    <source>
        <dbReference type="Proteomes" id="UP000078200"/>
    </source>
</evidence>
<feature type="domain" description="PH" evidence="7">
    <location>
        <begin position="2275"/>
        <end position="2382"/>
    </location>
</feature>
<feature type="domain" description="DH" evidence="8">
    <location>
        <begin position="1283"/>
        <end position="1457"/>
    </location>
</feature>
<feature type="domain" description="DH" evidence="8">
    <location>
        <begin position="2075"/>
        <end position="2257"/>
    </location>
</feature>
<dbReference type="VEuPathDB" id="VectorBase:GAUT051876"/>
<sequence>MDGQRARDILTLLQERVVFLTGGRDRRGGPLLCFPATPRRDRLKPEDLRRLLSYLIMIPSDSAKNLGFTVIIDMRGNGNCAANVKTILKVMQEHFSANIHNVVIIKPDNFWQKQRASISSHKYKFETSTISIETLNKVAEANQLTSDFEGTQVYDHQQWTEARLAIEDFFWQASDLADRIDDLQEDLQRNDFAEDVNGARHALDHHNEMKKKILKLPVEDLDLQGKKLLSKINFGVGCSGGPSNASGTECGSHDSATSTQTQNSSPGFRVATNNPDMSAAINKALRQTDLIHSGQQRLLNLWQHKKSKLDQCFQWRLFEQDCEKMFDWILHNRDVFQMSYVEIGHNYSVAKSLQDEHQKFAVASMNVSVNIDRILAVASRLIESQHYAAQNIKTLATRLDRTWKDFAAGLDERTAVLQLSVLFHHKAEQYCNSVSSWAAACQASQPLPSDIQSLETAIRTHQSLYEAMCQAYTEVHSTSKKLLYQLDHLVQVCNQPPPPGMPDHRKNSSFNKYERQNPAADYSEGASHVLAVIHQILGHHRSLEAKWHQEKIRLHQTLALRLFQEDVKQVLDWLKNHGEVFVRKNTGIGRNLQKARVYQKSHEHFENVAQNTYSNAEKLLAAADELARSGEADPNEIYSVAHELEIQVANFAKRVEQRRRRLDIAVIFYTHEKEVISWIDQLRADVSTDETMLSQENLEGIERLLQQYREQQDSTIKGCMQTIAQGEALLQEMRALEYSDNTGSISALETTLEKLSKQKVELEELWTARKFRAELILRLRYFERDAMELSSQLEIWSEELQHADLSRDYQKAEQLIRMHNESVSDIQNATYEVLEQGQELLQIFESAGFISMADATHTAQARIEYLLNFLREREIDLEELSEAKRAKLEQAVQLCQFQNDANQVISWIRNGEAMLVASFVTPNSLQEAEQLRKEHEQFQVAIEKTHTSAVQVKYRADALINANHYDPQSIREISDDVTKKWQQLVTYAEERHKLVTASINFYKTAEQVCSVLDSLEREYRREDDWCGGGGSSDKAQTIVQLISKHQEQKEAFLKACTLARRTAETFLKYANRSQQYYKYQSQGNCENRVKAILDKLLTQENQVLEFWTQRKKSLDQCQQFVLFERSAKQAIEWIHNTGEAYLSSRSNLIGKTREETENLLKEHNEFRGTAKETRERVKLLIQLADSLVEKGHAHASSIKQWVASVDQRYKAFSNRMDSYRGQLEKSLGMSTMPADPDPNTSISSVSGSSTDRHSDPSLEAKLTTSTTAVSKEINEEKRKSARRKEFIMAELMQTERTYVKDLEICIKNFLEEFRTGHGVPSTLIGKEDIIFGNIREIHNFHQKIFLRELEKYETMPEDVGHCFVTWASKFDMYVIYCKNKPTSNNLLVQHAGTYFEELQHKHKVEHPLPAFLIKPVQRITKYQLLLKDLLSCCEEGHGEIKEGLEVMLNVPKKANDAMHLSLLENCDITTDSLGEVVLQDAFQVWDTKQIIRKGRERRVFLFELYLLFAKEVKDSNGSVKYQYKNKLMTTDLGITEHIEGDETKFAVWTGRSPMLSDCRIVLKANSLDTKQVWAKKLREVMQETCFSGTSLTLPKSPAKNSSSSQRSSRDLDDPLTENDHDRCSLASFGSGNTTDSDNKIHPAILFQYEELHSSEPIEQTDYVVAERKSKLNFKSNITRGDDKSPNVLIQSSHDDNTTPPTSTTSEDSRISPFDFSSSKTVMKPKTRRKISLPWSRQTSITKNLVLSRQHTIDSPGSFHLTQQQSGCKSKVGTYEATWVISDYIALAGSNKLTVTKGQQVEIVEAPTSAEPDFCLVRLNPPNDDGVVQEGFVPISILKPSPVAQKATFTRKEKCDSGEQSNSRGKSDPLTSSTKRRGLGGRKWLPQIGRKPTQHKIEKPPEKALTKKLSEKNFKLPAKQTDDNSMIASTSPMSSTAISQLNTSQQELEIDEEVGLELPPPMKPIQEPHIIANGPPAFTKDTKDNPTALANAGKMNGLSEIEQIVKEKTEKHEEKSKILSGSSSRLGTAACGGNSTGMETCSNADLVYPNNENNTSKNSGENSYMKSSEIESTHKCRLPALTELISTEELYIKDLGDIVNGYIAELRNANSDIIMPNDLKSPKWLIVFANIEAIYEWHRDSFLKLLLQCQKSPGDLGSMIKHYEHKFQMYITYCNNKPKSEHIVTEHVQYFDQVRQKLGHRLDLSDLLIKPVQRLTKYVLLLNTITKQIEQAGMVEEVPSMKEACNVMNAICKNVNDTMVLQRLKNFDGKITAQGKLLLHGSLTCIENARNATERKMREMHVFIFEQSILFTEKHNSKIQFSSPTYVYKSHIQVNKMQLEELPNNRFLLKSTDPNRPDLNMICHASTIETYREWLDTIRKQLQIQHDFLNALTRPIAYQQQQQAKGKQHSDMKHEHNRE</sequence>
<evidence type="ECO:0000259" key="8">
    <source>
        <dbReference type="PROSITE" id="PS50010"/>
    </source>
</evidence>
<evidence type="ECO:0000313" key="9">
    <source>
        <dbReference type="EnsemblMetazoa" id="GAUT051876-PA"/>
    </source>
</evidence>
<dbReference type="FunFam" id="1.20.58.60:FF:000023">
    <property type="entry name" value="Kalirin RhoGEF kinase b"/>
    <property type="match status" value="1"/>
</dbReference>
<dbReference type="InterPro" id="IPR011993">
    <property type="entry name" value="PH-like_dom_sf"/>
</dbReference>
<keyword evidence="5" id="KW-0344">Guanine-nucleotide releasing factor</keyword>
<dbReference type="GO" id="GO:0007411">
    <property type="term" value="P:axon guidance"/>
    <property type="evidence" value="ECO:0007669"/>
    <property type="project" value="TreeGrafter"/>
</dbReference>
<evidence type="ECO:0000256" key="3">
    <source>
        <dbReference type="ARBA" id="ARBA00022490"/>
    </source>
</evidence>
<dbReference type="GO" id="GO:0005085">
    <property type="term" value="F:guanyl-nucleotide exchange factor activity"/>
    <property type="evidence" value="ECO:0007669"/>
    <property type="project" value="UniProtKB-KW"/>
</dbReference>
<dbReference type="GO" id="GO:0005737">
    <property type="term" value="C:cytoplasm"/>
    <property type="evidence" value="ECO:0007669"/>
    <property type="project" value="UniProtKB-SubCell"/>
</dbReference>
<dbReference type="Gene3D" id="1.20.58.60">
    <property type="match status" value="5"/>
</dbReference>
<dbReference type="SMART" id="SM00516">
    <property type="entry name" value="SEC14"/>
    <property type="match status" value="1"/>
</dbReference>
<proteinExistence type="predicted"/>
<keyword evidence="3" id="KW-0963">Cytoplasm</keyword>
<dbReference type="Proteomes" id="UP000078200">
    <property type="component" value="Unassembled WGS sequence"/>
</dbReference>
<dbReference type="EnsemblMetazoa" id="GAUT051876-RA">
    <property type="protein sequence ID" value="GAUT051876-PA"/>
    <property type="gene ID" value="GAUT051876"/>
</dbReference>
<dbReference type="InterPro" id="IPR058918">
    <property type="entry name" value="KALRN/TRIO-like_spectrin"/>
</dbReference>
<feature type="compositionally biased region" description="Polar residues" evidence="6">
    <location>
        <begin position="1857"/>
        <end position="1872"/>
    </location>
</feature>
<dbReference type="InterPro" id="IPR047054">
    <property type="entry name" value="Kalirin_TRIO_PH_1"/>
</dbReference>
<feature type="region of interest" description="Disordered" evidence="6">
    <location>
        <begin position="1227"/>
        <end position="1276"/>
    </location>
</feature>
<keyword evidence="4" id="KW-0597">Phosphoprotein</keyword>
<dbReference type="InterPro" id="IPR000219">
    <property type="entry name" value="DH_dom"/>
</dbReference>
<dbReference type="PROSITE" id="PS50010">
    <property type="entry name" value="DH_2"/>
    <property type="match status" value="2"/>
</dbReference>
<dbReference type="SMART" id="SM00233">
    <property type="entry name" value="PH"/>
    <property type="match status" value="2"/>
</dbReference>
<dbReference type="SMART" id="SM00325">
    <property type="entry name" value="RhoGEF"/>
    <property type="match status" value="2"/>
</dbReference>